<reference evidence="2 3" key="1">
    <citation type="submission" date="2016-07" db="EMBL/GenBank/DDBJ databases">
        <authorList>
            <consortium name="Pathogen Informatics"/>
        </authorList>
    </citation>
    <scope>NUCLEOTIDE SEQUENCE [LARGE SCALE GENOMIC DNA]</scope>
</reference>
<feature type="region of interest" description="Disordered" evidence="1">
    <location>
        <begin position="228"/>
        <end position="249"/>
    </location>
</feature>
<organism evidence="2 3">
    <name type="scientific">Plasmodium vivax</name>
    <name type="common">malaria parasite P. vivax</name>
    <dbReference type="NCBI Taxonomy" id="5855"/>
    <lineage>
        <taxon>Eukaryota</taxon>
        <taxon>Sar</taxon>
        <taxon>Alveolata</taxon>
        <taxon>Apicomplexa</taxon>
        <taxon>Aconoidasida</taxon>
        <taxon>Haemosporida</taxon>
        <taxon>Plasmodiidae</taxon>
        <taxon>Plasmodium</taxon>
        <taxon>Plasmodium (Plasmodium)</taxon>
    </lineage>
</organism>
<proteinExistence type="predicted"/>
<dbReference type="VEuPathDB" id="PlasmoDB:PVP01_0009300"/>
<sequence length="365" mass="42721">MGEHLTVSDIKDLTSNVIYNHFERGDGNCDKVPFYGDIMYELELHNNLKPIRDKLAKAVCYVYWRKAYHTNFDTDLCTYLYYWVGDKIYTFVNDKAVFSKIIKAFYHELYVPVKGAICPYPNDSIDQDTFHKNKLLFDYSKNYEHINLITISGDTRCDEGYIKYINKYIETYNDAYLNCNKRDKQKYDCEYFNTLFQNHEQSKLGSFHCTQHKEQPLSTYAHGIVEQKKHLSHEHRGSEGKTRLVENPVSRADNEQYERQFPLQHLDFSEHNELDSTLSHDTNNSTEGGSSKTIAGSIVPVLGVSSFSLLLYKVTPVGGYINRLLGRNRNMYNQIEYMDAFNPYSEGMDLKEDLQKLLRDQLFQY</sequence>
<dbReference type="VEuPathDB" id="PlasmoDB:PVPAM_060006200"/>
<evidence type="ECO:0000313" key="3">
    <source>
        <dbReference type="Proteomes" id="UP000196402"/>
    </source>
</evidence>
<dbReference type="AlphaFoldDB" id="A0A1G4E2P9"/>
<protein>
    <submittedName>
        <fullName evidence="2">Vir protein, putative</fullName>
    </submittedName>
</protein>
<dbReference type="VEuPathDB" id="PlasmoDB:PVW1_100060000"/>
<dbReference type="EMBL" id="FLYH01000343">
    <property type="protein sequence ID" value="SCA60405.1"/>
    <property type="molecule type" value="Genomic_DNA"/>
</dbReference>
<gene>
    <name evidence="2" type="ORF">PVT01_000105200</name>
</gene>
<dbReference type="Proteomes" id="UP000196402">
    <property type="component" value="Unassembled WGS sequence"/>
</dbReference>
<dbReference type="Pfam" id="PF05795">
    <property type="entry name" value="Plasmodium_Vir"/>
    <property type="match status" value="1"/>
</dbReference>
<accession>A0A1G4E2P9</accession>
<feature type="compositionally biased region" description="Basic and acidic residues" evidence="1">
    <location>
        <begin position="228"/>
        <end position="244"/>
    </location>
</feature>
<name>A0A1G4E2P9_PLAVI</name>
<evidence type="ECO:0000256" key="1">
    <source>
        <dbReference type="SAM" id="MobiDB-lite"/>
    </source>
</evidence>
<evidence type="ECO:0000313" key="2">
    <source>
        <dbReference type="EMBL" id="SCA60405.1"/>
    </source>
</evidence>
<dbReference type="InterPro" id="IPR008780">
    <property type="entry name" value="Plasmodium_Vir"/>
</dbReference>